<name>A0A1F6XKQ8_9BACT</name>
<dbReference type="STRING" id="1801773.A3A03_03585"/>
<reference evidence="1 2" key="1">
    <citation type="journal article" date="2016" name="Nat. Commun.">
        <title>Thousands of microbial genomes shed light on interconnected biogeochemical processes in an aquifer system.</title>
        <authorList>
            <person name="Anantharaman K."/>
            <person name="Brown C.T."/>
            <person name="Hug L.A."/>
            <person name="Sharon I."/>
            <person name="Castelle C.J."/>
            <person name="Probst A.J."/>
            <person name="Thomas B.C."/>
            <person name="Singh A."/>
            <person name="Wilkins M.J."/>
            <person name="Karaoz U."/>
            <person name="Brodie E.L."/>
            <person name="Williams K.H."/>
            <person name="Hubbard S.S."/>
            <person name="Banfield J.F."/>
        </authorList>
    </citation>
    <scope>NUCLEOTIDE SEQUENCE [LARGE SCALE GENOMIC DNA]</scope>
</reference>
<gene>
    <name evidence="1" type="ORF">A3A03_03585</name>
</gene>
<organism evidence="1 2">
    <name type="scientific">Candidatus Nomurabacteria bacterium RIFCSPLOWO2_01_FULL_40_18</name>
    <dbReference type="NCBI Taxonomy" id="1801773"/>
    <lineage>
        <taxon>Bacteria</taxon>
        <taxon>Candidatus Nomuraibacteriota</taxon>
    </lineage>
</organism>
<accession>A0A1F6XKQ8</accession>
<proteinExistence type="predicted"/>
<evidence type="ECO:0000313" key="2">
    <source>
        <dbReference type="Proteomes" id="UP000176629"/>
    </source>
</evidence>
<protein>
    <submittedName>
        <fullName evidence="1">Uncharacterized protein</fullName>
    </submittedName>
</protein>
<dbReference type="EMBL" id="MFUX01000012">
    <property type="protein sequence ID" value="OGI94747.1"/>
    <property type="molecule type" value="Genomic_DNA"/>
</dbReference>
<evidence type="ECO:0000313" key="1">
    <source>
        <dbReference type="EMBL" id="OGI94747.1"/>
    </source>
</evidence>
<dbReference type="Proteomes" id="UP000176629">
    <property type="component" value="Unassembled WGS sequence"/>
</dbReference>
<dbReference type="AlphaFoldDB" id="A0A1F6XKQ8"/>
<sequence>MNAYNITIPKSLAQMGDLVLVSRKEYESFLEFKKIKEYFPTPREKASLKGARLNRKKGNYLTIDEFANKLGFTN</sequence>
<comment type="caution">
    <text evidence="1">The sequence shown here is derived from an EMBL/GenBank/DDBJ whole genome shotgun (WGS) entry which is preliminary data.</text>
</comment>